<reference evidence="2" key="1">
    <citation type="submission" date="2020-05" db="EMBL/GenBank/DDBJ databases">
        <authorList>
            <person name="Chiriac C."/>
            <person name="Salcher M."/>
            <person name="Ghai R."/>
            <person name="Kavagutti S V."/>
        </authorList>
    </citation>
    <scope>NUCLEOTIDE SEQUENCE</scope>
</reference>
<evidence type="ECO:0000313" key="2">
    <source>
        <dbReference type="EMBL" id="CAB4202607.1"/>
    </source>
</evidence>
<dbReference type="EMBL" id="LR797315">
    <property type="protein sequence ID" value="CAB4202607.1"/>
    <property type="molecule type" value="Genomic_DNA"/>
</dbReference>
<accession>A0A6J5S2M9</accession>
<gene>
    <name evidence="2" type="ORF">UFOVP1373_28</name>
    <name evidence="1" type="ORF">UFOVP941_33</name>
</gene>
<proteinExistence type="predicted"/>
<dbReference type="EMBL" id="LR796898">
    <property type="protein sequence ID" value="CAB4172894.1"/>
    <property type="molecule type" value="Genomic_DNA"/>
</dbReference>
<protein>
    <submittedName>
        <fullName evidence="2">Uncharacterized protein</fullName>
    </submittedName>
</protein>
<sequence>MILRLTSKEGRLNASFTEKKKPIVDYYNEDYDDLKVEQFESSFQPIQLSEEAREYLNEKTQSIYNKDLSKYESLSIELSEKECEVFEVTFRGLIGESVYTLQMKTIEELKDKSMDGTIIQFLNGSHSFDGYWFGEVRDNKPYWWRSELDKYLEQQLLTLGKELLKVQTEMYNPVFRVEAVSVSEIIKAFDKFGIDLNEKLPF</sequence>
<organism evidence="2">
    <name type="scientific">uncultured Caudovirales phage</name>
    <dbReference type="NCBI Taxonomy" id="2100421"/>
    <lineage>
        <taxon>Viruses</taxon>
        <taxon>Duplodnaviria</taxon>
        <taxon>Heunggongvirae</taxon>
        <taxon>Uroviricota</taxon>
        <taxon>Caudoviricetes</taxon>
        <taxon>Peduoviridae</taxon>
        <taxon>Maltschvirus</taxon>
        <taxon>Maltschvirus maltsch</taxon>
    </lineage>
</organism>
<name>A0A6J5S2M9_9CAUD</name>
<evidence type="ECO:0000313" key="1">
    <source>
        <dbReference type="EMBL" id="CAB4172894.1"/>
    </source>
</evidence>